<evidence type="ECO:0000256" key="5">
    <source>
        <dbReference type="ARBA" id="ARBA00022750"/>
    </source>
</evidence>
<keyword evidence="6 9" id="KW-0378">Hydrolase</keyword>
<comment type="caution">
    <text evidence="9">Lacks conserved residue(s) required for the propagation of feature annotation.</text>
</comment>
<sequence>MRTILLLLLVLINVGCDQVSKRIVREKIDYYEEIKIVDRYFVLTKVENSGAFLSLGNNLPGIVKIIFLSILPALILLFGLYYLIQQDKNSAWLSVGIAFALGGGIGNLYDRILYGSVTDFMHIDYLFIKTGIFNMADVSIMTGMILIIIGFWAQRKNELRLSEIEQNTKHNT</sequence>
<keyword evidence="2 9" id="KW-1003">Cell membrane</keyword>
<dbReference type="EMBL" id="JBHLWO010000007">
    <property type="protein sequence ID" value="MFC0321504.1"/>
    <property type="molecule type" value="Genomic_DNA"/>
</dbReference>
<evidence type="ECO:0000256" key="6">
    <source>
        <dbReference type="ARBA" id="ARBA00022801"/>
    </source>
</evidence>
<comment type="caution">
    <text evidence="11">The sequence shown here is derived from an EMBL/GenBank/DDBJ whole genome shotgun (WGS) entry which is preliminary data.</text>
</comment>
<dbReference type="RefSeq" id="WP_149105340.1">
    <property type="nucleotide sequence ID" value="NZ_JBHLWO010000007.1"/>
</dbReference>
<dbReference type="PANTHER" id="PTHR33695:SF1">
    <property type="entry name" value="LIPOPROTEIN SIGNAL PEPTIDASE"/>
    <property type="match status" value="1"/>
</dbReference>
<comment type="catalytic activity">
    <reaction evidence="9">
        <text>Release of signal peptides from bacterial membrane prolipoproteins. Hydrolyzes -Xaa-Yaa-Zaa-|-(S,diacylglyceryl)Cys-, in which Xaa is hydrophobic (preferably Leu), and Yaa (Ala or Ser) and Zaa (Gly or Ala) have small, neutral side chains.</text>
        <dbReference type="EC" id="3.4.23.36"/>
    </reaction>
</comment>
<evidence type="ECO:0000256" key="3">
    <source>
        <dbReference type="ARBA" id="ARBA00022670"/>
    </source>
</evidence>
<evidence type="ECO:0000256" key="7">
    <source>
        <dbReference type="ARBA" id="ARBA00022989"/>
    </source>
</evidence>
<dbReference type="PANTHER" id="PTHR33695">
    <property type="entry name" value="LIPOPROTEIN SIGNAL PEPTIDASE"/>
    <property type="match status" value="1"/>
</dbReference>
<comment type="pathway">
    <text evidence="9">Protein modification; lipoprotein biosynthesis (signal peptide cleavage).</text>
</comment>
<evidence type="ECO:0000313" key="11">
    <source>
        <dbReference type="EMBL" id="MFC0321504.1"/>
    </source>
</evidence>
<evidence type="ECO:0000256" key="4">
    <source>
        <dbReference type="ARBA" id="ARBA00022692"/>
    </source>
</evidence>
<keyword evidence="12" id="KW-1185">Reference proteome</keyword>
<keyword evidence="4 9" id="KW-0812">Transmembrane</keyword>
<accession>A0ABV6HRI6</accession>
<protein>
    <recommendedName>
        <fullName evidence="9">Lipoprotein signal peptidase</fullName>
        <ecNumber evidence="9">3.4.23.36</ecNumber>
    </recommendedName>
    <alternativeName>
        <fullName evidence="9">Prolipoprotein signal peptidase</fullName>
    </alternativeName>
    <alternativeName>
        <fullName evidence="9">Signal peptidase II</fullName>
        <shortName evidence="9">SPase II</shortName>
    </alternativeName>
</protein>
<keyword evidence="7 9" id="KW-1133">Transmembrane helix</keyword>
<dbReference type="PRINTS" id="PR00781">
    <property type="entry name" value="LIPOSIGPTASE"/>
</dbReference>
<keyword evidence="3 9" id="KW-0645">Protease</keyword>
<dbReference type="Proteomes" id="UP001589774">
    <property type="component" value="Unassembled WGS sequence"/>
</dbReference>
<dbReference type="NCBIfam" id="TIGR00077">
    <property type="entry name" value="lspA"/>
    <property type="match status" value="1"/>
</dbReference>
<feature type="transmembrane region" description="Helical" evidence="9">
    <location>
        <begin position="91"/>
        <end position="112"/>
    </location>
</feature>
<name>A0ABV6HRI6_9SPHI</name>
<dbReference type="InterPro" id="IPR001872">
    <property type="entry name" value="Peptidase_A8"/>
</dbReference>
<evidence type="ECO:0000256" key="9">
    <source>
        <dbReference type="HAMAP-Rule" id="MF_00161"/>
    </source>
</evidence>
<reference evidence="11 12" key="1">
    <citation type="submission" date="2024-09" db="EMBL/GenBank/DDBJ databases">
        <authorList>
            <person name="Sun Q."/>
            <person name="Mori K."/>
        </authorList>
    </citation>
    <scope>NUCLEOTIDE SEQUENCE [LARGE SCALE GENOMIC DNA]</scope>
    <source>
        <strain evidence="11 12">CCM 7765</strain>
    </source>
</reference>
<organism evidence="11 12">
    <name type="scientific">Olivibacter oleidegradans</name>
    <dbReference type="NCBI Taxonomy" id="760123"/>
    <lineage>
        <taxon>Bacteria</taxon>
        <taxon>Pseudomonadati</taxon>
        <taxon>Bacteroidota</taxon>
        <taxon>Sphingobacteriia</taxon>
        <taxon>Sphingobacteriales</taxon>
        <taxon>Sphingobacteriaceae</taxon>
        <taxon>Olivibacter</taxon>
    </lineage>
</organism>
<comment type="function">
    <text evidence="9">This protein specifically catalyzes the removal of signal peptides from prolipoproteins.</text>
</comment>
<evidence type="ECO:0000256" key="1">
    <source>
        <dbReference type="ARBA" id="ARBA00006139"/>
    </source>
</evidence>
<feature type="active site" evidence="9">
    <location>
        <position position="137"/>
    </location>
</feature>
<feature type="active site" evidence="9">
    <location>
        <position position="119"/>
    </location>
</feature>
<comment type="similarity">
    <text evidence="1 9 10">Belongs to the peptidase A8 family.</text>
</comment>
<feature type="transmembrane region" description="Helical" evidence="9">
    <location>
        <begin position="62"/>
        <end position="84"/>
    </location>
</feature>
<evidence type="ECO:0000256" key="2">
    <source>
        <dbReference type="ARBA" id="ARBA00022475"/>
    </source>
</evidence>
<dbReference type="EC" id="3.4.23.36" evidence="9"/>
<evidence type="ECO:0000313" key="12">
    <source>
        <dbReference type="Proteomes" id="UP001589774"/>
    </source>
</evidence>
<keyword evidence="8 9" id="KW-0472">Membrane</keyword>
<proteinExistence type="inferred from homology"/>
<dbReference type="GO" id="GO:0004190">
    <property type="term" value="F:aspartic-type endopeptidase activity"/>
    <property type="evidence" value="ECO:0007669"/>
    <property type="project" value="UniProtKB-EC"/>
</dbReference>
<gene>
    <name evidence="9 11" type="primary">lspA</name>
    <name evidence="11" type="ORF">ACFFI0_24515</name>
</gene>
<evidence type="ECO:0000256" key="8">
    <source>
        <dbReference type="ARBA" id="ARBA00023136"/>
    </source>
</evidence>
<dbReference type="HAMAP" id="MF_00161">
    <property type="entry name" value="LspA"/>
    <property type="match status" value="1"/>
</dbReference>
<evidence type="ECO:0000256" key="10">
    <source>
        <dbReference type="RuleBase" id="RU004181"/>
    </source>
</evidence>
<comment type="subcellular location">
    <subcellularLocation>
        <location evidence="9">Cell membrane</location>
        <topology evidence="9">Multi-pass membrane protein</topology>
    </subcellularLocation>
</comment>
<dbReference type="Pfam" id="PF01252">
    <property type="entry name" value="Peptidase_A8"/>
    <property type="match status" value="1"/>
</dbReference>
<keyword evidence="5 9" id="KW-0064">Aspartyl protease</keyword>
<feature type="transmembrane region" description="Helical" evidence="9">
    <location>
        <begin position="132"/>
        <end position="153"/>
    </location>
</feature>